<proteinExistence type="inferred from homology"/>
<name>A7SER4_NEMVE</name>
<keyword evidence="1" id="KW-0696">RNA-directed RNA polymerase</keyword>
<comment type="similarity">
    <text evidence="1">Belongs to the RdRP family.</text>
</comment>
<dbReference type="InParanoid" id="A7SER4"/>
<dbReference type="Proteomes" id="UP000001593">
    <property type="component" value="Unassembled WGS sequence"/>
</dbReference>
<evidence type="ECO:0000313" key="4">
    <source>
        <dbReference type="Proteomes" id="UP000001593"/>
    </source>
</evidence>
<keyword evidence="1" id="KW-0548">Nucleotidyltransferase</keyword>
<keyword evidence="4" id="KW-1185">Reference proteome</keyword>
<dbReference type="HOGENOM" id="CLU_2177381_0_0_1"/>
<accession>A7SER4</accession>
<feature type="non-terminal residue" evidence="3">
    <location>
        <position position="110"/>
    </location>
</feature>
<dbReference type="AlphaFoldDB" id="A7SER4"/>
<dbReference type="Pfam" id="PF05183">
    <property type="entry name" value="RdRP"/>
    <property type="match status" value="1"/>
</dbReference>
<dbReference type="InterPro" id="IPR057596">
    <property type="entry name" value="RDRP_core"/>
</dbReference>
<dbReference type="PANTHER" id="PTHR23079:SF55">
    <property type="entry name" value="RNA-DIRECTED RNA POLYMERASE"/>
    <property type="match status" value="1"/>
</dbReference>
<dbReference type="PhylomeDB" id="A7SER4"/>
<protein>
    <recommendedName>
        <fullName evidence="1">RNA-dependent RNA polymerase</fullName>
        <ecNumber evidence="1">2.7.7.48</ecNumber>
    </recommendedName>
</protein>
<dbReference type="GO" id="GO:0031047">
    <property type="term" value="P:regulatory ncRNA-mediated gene silencing"/>
    <property type="evidence" value="ECO:0007669"/>
    <property type="project" value="UniProtKB-KW"/>
</dbReference>
<comment type="catalytic activity">
    <reaction evidence="1">
        <text>RNA(n) + a ribonucleoside 5'-triphosphate = RNA(n+1) + diphosphate</text>
        <dbReference type="Rhea" id="RHEA:21248"/>
        <dbReference type="Rhea" id="RHEA-COMP:14527"/>
        <dbReference type="Rhea" id="RHEA-COMP:17342"/>
        <dbReference type="ChEBI" id="CHEBI:33019"/>
        <dbReference type="ChEBI" id="CHEBI:61557"/>
        <dbReference type="ChEBI" id="CHEBI:140395"/>
        <dbReference type="EC" id="2.7.7.48"/>
    </reaction>
</comment>
<organism evidence="3 4">
    <name type="scientific">Nematostella vectensis</name>
    <name type="common">Starlet sea anemone</name>
    <dbReference type="NCBI Taxonomy" id="45351"/>
    <lineage>
        <taxon>Eukaryota</taxon>
        <taxon>Metazoa</taxon>
        <taxon>Cnidaria</taxon>
        <taxon>Anthozoa</taxon>
        <taxon>Hexacorallia</taxon>
        <taxon>Actiniaria</taxon>
        <taxon>Edwardsiidae</taxon>
        <taxon>Nematostella</taxon>
    </lineage>
</organism>
<evidence type="ECO:0000313" key="3">
    <source>
        <dbReference type="EMBL" id="EDO37749.1"/>
    </source>
</evidence>
<dbReference type="eggNOG" id="KOG0988">
    <property type="taxonomic scope" value="Eukaryota"/>
</dbReference>
<evidence type="ECO:0000259" key="2">
    <source>
        <dbReference type="Pfam" id="PF05183"/>
    </source>
</evidence>
<dbReference type="EC" id="2.7.7.48" evidence="1"/>
<sequence>KTRLRVLVPKSRMVFGVCDPYEVLRQGECYFRPSIFDEDEGDFQAANKVAVIRNPCYHPGDVRVLKLVRNKPELNHLRDCIVFPVRGRRPHALECSGADMDGDKFFVTWD</sequence>
<gene>
    <name evidence="3" type="ORF">NEMVEDRAFT_v1g74829</name>
</gene>
<evidence type="ECO:0000256" key="1">
    <source>
        <dbReference type="RuleBase" id="RU363098"/>
    </source>
</evidence>
<dbReference type="GO" id="GO:0003723">
    <property type="term" value="F:RNA binding"/>
    <property type="evidence" value="ECO:0007669"/>
    <property type="project" value="UniProtKB-KW"/>
</dbReference>
<dbReference type="InterPro" id="IPR007855">
    <property type="entry name" value="RDRP"/>
</dbReference>
<dbReference type="EMBL" id="DS469639">
    <property type="protein sequence ID" value="EDO37749.1"/>
    <property type="molecule type" value="Genomic_DNA"/>
</dbReference>
<keyword evidence="1" id="KW-0694">RNA-binding</keyword>
<dbReference type="PANTHER" id="PTHR23079">
    <property type="entry name" value="RNA-DEPENDENT RNA POLYMERASE"/>
    <property type="match status" value="1"/>
</dbReference>
<dbReference type="GO" id="GO:0003968">
    <property type="term" value="F:RNA-directed RNA polymerase activity"/>
    <property type="evidence" value="ECO:0007669"/>
    <property type="project" value="UniProtKB-KW"/>
</dbReference>
<feature type="non-terminal residue" evidence="3">
    <location>
        <position position="1"/>
    </location>
</feature>
<feature type="domain" description="RDRP core" evidence="2">
    <location>
        <begin position="1"/>
        <end position="110"/>
    </location>
</feature>
<keyword evidence="1" id="KW-0808">Transferase</keyword>
<reference evidence="3 4" key="1">
    <citation type="journal article" date="2007" name="Science">
        <title>Sea anemone genome reveals ancestral eumetazoan gene repertoire and genomic organization.</title>
        <authorList>
            <person name="Putnam N.H."/>
            <person name="Srivastava M."/>
            <person name="Hellsten U."/>
            <person name="Dirks B."/>
            <person name="Chapman J."/>
            <person name="Salamov A."/>
            <person name="Terry A."/>
            <person name="Shapiro H."/>
            <person name="Lindquist E."/>
            <person name="Kapitonov V.V."/>
            <person name="Jurka J."/>
            <person name="Genikhovich G."/>
            <person name="Grigoriev I.V."/>
            <person name="Lucas S.M."/>
            <person name="Steele R.E."/>
            <person name="Finnerty J.R."/>
            <person name="Technau U."/>
            <person name="Martindale M.Q."/>
            <person name="Rokhsar D.S."/>
        </authorList>
    </citation>
    <scope>NUCLEOTIDE SEQUENCE [LARGE SCALE GENOMIC DNA]</scope>
    <source>
        <strain evidence="4">CH2 X CH6</strain>
    </source>
</reference>